<evidence type="ECO:0000313" key="1">
    <source>
        <dbReference type="EMBL" id="WVY95778.1"/>
    </source>
</evidence>
<sequence length="113" mass="12794">MAAHRLALVIESPSKDDEFLLLKQPRPPKFYDEEYDSFVDSDLWDLPSAQLNLLPPDSDPPLLVEVAPSHAEFEDFDLRKFDIRSALNEMDMIGPLAIPQLQGMKTLSLVVID</sequence>
<reference evidence="1 2" key="1">
    <citation type="journal article" date="2023" name="Life. Sci Alliance">
        <title>Evolutionary insights into 3D genome organization and epigenetic landscape of Vigna mungo.</title>
        <authorList>
            <person name="Junaid A."/>
            <person name="Singh B."/>
            <person name="Bhatia S."/>
        </authorList>
    </citation>
    <scope>NUCLEOTIDE SEQUENCE [LARGE SCALE GENOMIC DNA]</scope>
    <source>
        <strain evidence="1">Urdbean</strain>
    </source>
</reference>
<gene>
    <name evidence="1" type="ORF">V8G54_027929</name>
</gene>
<dbReference type="AlphaFoldDB" id="A0AAQ3RHQ2"/>
<dbReference type="EMBL" id="CP144692">
    <property type="protein sequence ID" value="WVY95778.1"/>
    <property type="molecule type" value="Genomic_DNA"/>
</dbReference>
<name>A0AAQ3RHQ2_VIGMU</name>
<organism evidence="1 2">
    <name type="scientific">Vigna mungo</name>
    <name type="common">Black gram</name>
    <name type="synonym">Phaseolus mungo</name>
    <dbReference type="NCBI Taxonomy" id="3915"/>
    <lineage>
        <taxon>Eukaryota</taxon>
        <taxon>Viridiplantae</taxon>
        <taxon>Streptophyta</taxon>
        <taxon>Embryophyta</taxon>
        <taxon>Tracheophyta</taxon>
        <taxon>Spermatophyta</taxon>
        <taxon>Magnoliopsida</taxon>
        <taxon>eudicotyledons</taxon>
        <taxon>Gunneridae</taxon>
        <taxon>Pentapetalae</taxon>
        <taxon>rosids</taxon>
        <taxon>fabids</taxon>
        <taxon>Fabales</taxon>
        <taxon>Fabaceae</taxon>
        <taxon>Papilionoideae</taxon>
        <taxon>50 kb inversion clade</taxon>
        <taxon>NPAAA clade</taxon>
        <taxon>indigoferoid/millettioid clade</taxon>
        <taxon>Phaseoleae</taxon>
        <taxon>Vigna</taxon>
    </lineage>
</organism>
<accession>A0AAQ3RHQ2</accession>
<dbReference type="Proteomes" id="UP001374535">
    <property type="component" value="Chromosome 9"/>
</dbReference>
<evidence type="ECO:0000313" key="2">
    <source>
        <dbReference type="Proteomes" id="UP001374535"/>
    </source>
</evidence>
<keyword evidence="2" id="KW-1185">Reference proteome</keyword>
<protein>
    <submittedName>
        <fullName evidence="1">Uncharacterized protein</fullName>
    </submittedName>
</protein>
<proteinExistence type="predicted"/>